<dbReference type="Proteomes" id="UP000298061">
    <property type="component" value="Unassembled WGS sequence"/>
</dbReference>
<dbReference type="EMBL" id="SFCI01002680">
    <property type="protein sequence ID" value="TFY73634.1"/>
    <property type="molecule type" value="Genomic_DNA"/>
</dbReference>
<evidence type="ECO:0000256" key="2">
    <source>
        <dbReference type="SAM" id="Phobius"/>
    </source>
</evidence>
<keyword evidence="4" id="KW-1185">Reference proteome</keyword>
<gene>
    <name evidence="3" type="ORF">EWM64_g10378</name>
</gene>
<reference evidence="3 4" key="1">
    <citation type="submission" date="2019-02" db="EMBL/GenBank/DDBJ databases">
        <title>Genome sequencing of the rare red list fungi Hericium alpestre (H. flagellum).</title>
        <authorList>
            <person name="Buettner E."/>
            <person name="Kellner H."/>
        </authorList>
    </citation>
    <scope>NUCLEOTIDE SEQUENCE [LARGE SCALE GENOMIC DNA]</scope>
    <source>
        <strain evidence="3 4">DSM 108284</strain>
    </source>
</reference>
<protein>
    <submittedName>
        <fullName evidence="3">Uncharacterized protein</fullName>
    </submittedName>
</protein>
<keyword evidence="2" id="KW-0812">Transmembrane</keyword>
<organism evidence="3 4">
    <name type="scientific">Hericium alpestre</name>
    <dbReference type="NCBI Taxonomy" id="135208"/>
    <lineage>
        <taxon>Eukaryota</taxon>
        <taxon>Fungi</taxon>
        <taxon>Dikarya</taxon>
        <taxon>Basidiomycota</taxon>
        <taxon>Agaricomycotina</taxon>
        <taxon>Agaricomycetes</taxon>
        <taxon>Russulales</taxon>
        <taxon>Hericiaceae</taxon>
        <taxon>Hericium</taxon>
    </lineage>
</organism>
<proteinExistence type="predicted"/>
<dbReference type="AlphaFoldDB" id="A0A4Y9ZGU1"/>
<sequence length="229" mass="25540">MSAKNSRLQASESRSRARASRSASPSYLPGGAESLLLQDGVVGEQATELIQEFAHTREYGDETEIEVEHEPAVENLDDEYILEQQREQRQKLPWFIIIIPFSTIATTACLAPRIEIFTNIVCDAYKARRERLPPDWDTERLGVSPSDPVRDSILLSAYAFRDIPVAFGPWTNGESLVGDEKDGVSLRLPNSSYVVADETFQMFVDPDVQAGVATLVTGPYHPLSFSYRS</sequence>
<evidence type="ECO:0000313" key="3">
    <source>
        <dbReference type="EMBL" id="TFY73634.1"/>
    </source>
</evidence>
<accession>A0A4Y9ZGU1</accession>
<feature type="compositionally biased region" description="Low complexity" evidence="1">
    <location>
        <begin position="1"/>
        <end position="12"/>
    </location>
</feature>
<evidence type="ECO:0000313" key="4">
    <source>
        <dbReference type="Proteomes" id="UP000298061"/>
    </source>
</evidence>
<keyword evidence="2" id="KW-1133">Transmembrane helix</keyword>
<feature type="region of interest" description="Disordered" evidence="1">
    <location>
        <begin position="1"/>
        <end position="31"/>
    </location>
</feature>
<dbReference type="OrthoDB" id="3026777at2759"/>
<evidence type="ECO:0000256" key="1">
    <source>
        <dbReference type="SAM" id="MobiDB-lite"/>
    </source>
</evidence>
<comment type="caution">
    <text evidence="3">The sequence shown here is derived from an EMBL/GenBank/DDBJ whole genome shotgun (WGS) entry which is preliminary data.</text>
</comment>
<name>A0A4Y9ZGU1_9AGAM</name>
<keyword evidence="2" id="KW-0472">Membrane</keyword>
<feature type="transmembrane region" description="Helical" evidence="2">
    <location>
        <begin position="92"/>
        <end position="114"/>
    </location>
</feature>